<feature type="region of interest" description="Disordered" evidence="2">
    <location>
        <begin position="541"/>
        <end position="570"/>
    </location>
</feature>
<feature type="compositionally biased region" description="Low complexity" evidence="2">
    <location>
        <begin position="648"/>
        <end position="663"/>
    </location>
</feature>
<evidence type="ECO:0000256" key="1">
    <source>
        <dbReference type="SAM" id="Coils"/>
    </source>
</evidence>
<dbReference type="GO" id="GO:0016589">
    <property type="term" value="C:NURF complex"/>
    <property type="evidence" value="ECO:0007669"/>
    <property type="project" value="InterPro"/>
</dbReference>
<dbReference type="AlphaFoldDB" id="A0A7J8CWC3"/>
<evidence type="ECO:0000313" key="3">
    <source>
        <dbReference type="EMBL" id="KAF6415072.1"/>
    </source>
</evidence>
<feature type="compositionally biased region" description="Basic and acidic residues" evidence="2">
    <location>
        <begin position="52"/>
        <end position="67"/>
    </location>
</feature>
<dbReference type="GO" id="GO:0006357">
    <property type="term" value="P:regulation of transcription by RNA polymerase II"/>
    <property type="evidence" value="ECO:0007669"/>
    <property type="project" value="InterPro"/>
</dbReference>
<dbReference type="EMBL" id="JACASF010000019">
    <property type="protein sequence ID" value="KAF6415072.1"/>
    <property type="molecule type" value="Genomic_DNA"/>
</dbReference>
<evidence type="ECO:0000256" key="2">
    <source>
        <dbReference type="SAM" id="MobiDB-lite"/>
    </source>
</evidence>
<evidence type="ECO:0000313" key="4">
    <source>
        <dbReference type="Proteomes" id="UP000550707"/>
    </source>
</evidence>
<dbReference type="Proteomes" id="UP000550707">
    <property type="component" value="Unassembled WGS sequence"/>
</dbReference>
<gene>
    <name evidence="3" type="ORF">HJG59_001560</name>
</gene>
<keyword evidence="1" id="KW-0175">Coiled coil</keyword>
<feature type="region of interest" description="Disordered" evidence="2">
    <location>
        <begin position="33"/>
        <end position="104"/>
    </location>
</feature>
<dbReference type="PANTHER" id="PTHR45975">
    <property type="entry name" value="NUCLEOSOME-REMODELING FACTOR SUBUNIT BPTF"/>
    <property type="match status" value="1"/>
</dbReference>
<accession>A0A7J8CWC3</accession>
<protein>
    <submittedName>
        <fullName evidence="3">Bromodomain PHD finger transcription factor</fullName>
    </submittedName>
</protein>
<comment type="caution">
    <text evidence="3">The sequence shown here is derived from an EMBL/GenBank/DDBJ whole genome shotgun (WGS) entry which is preliminary data.</text>
</comment>
<organism evidence="3 4">
    <name type="scientific">Molossus molossus</name>
    <name type="common">Pallas' mastiff bat</name>
    <name type="synonym">Vespertilio molossus</name>
    <dbReference type="NCBI Taxonomy" id="27622"/>
    <lineage>
        <taxon>Eukaryota</taxon>
        <taxon>Metazoa</taxon>
        <taxon>Chordata</taxon>
        <taxon>Craniata</taxon>
        <taxon>Vertebrata</taxon>
        <taxon>Euteleostomi</taxon>
        <taxon>Mammalia</taxon>
        <taxon>Eutheria</taxon>
        <taxon>Laurasiatheria</taxon>
        <taxon>Chiroptera</taxon>
        <taxon>Yangochiroptera</taxon>
        <taxon>Molossidae</taxon>
        <taxon>Molossus</taxon>
    </lineage>
</organism>
<name>A0A7J8CWC3_MOLMO</name>
<feature type="compositionally biased region" description="Basic and acidic residues" evidence="2">
    <location>
        <begin position="33"/>
        <end position="45"/>
    </location>
</feature>
<reference evidence="3 4" key="1">
    <citation type="journal article" date="2020" name="Nature">
        <title>Six reference-quality genomes reveal evolution of bat adaptations.</title>
        <authorList>
            <person name="Jebb D."/>
            <person name="Huang Z."/>
            <person name="Pippel M."/>
            <person name="Hughes G.M."/>
            <person name="Lavrichenko K."/>
            <person name="Devanna P."/>
            <person name="Winkler S."/>
            <person name="Jermiin L.S."/>
            <person name="Skirmuntt E.C."/>
            <person name="Katzourakis A."/>
            <person name="Burkitt-Gray L."/>
            <person name="Ray D.A."/>
            <person name="Sullivan K.A.M."/>
            <person name="Roscito J.G."/>
            <person name="Kirilenko B.M."/>
            <person name="Davalos L.M."/>
            <person name="Corthals A.P."/>
            <person name="Power M.L."/>
            <person name="Jones G."/>
            <person name="Ransome R.D."/>
            <person name="Dechmann D.K.N."/>
            <person name="Locatelli A.G."/>
            <person name="Puechmaille S.J."/>
            <person name="Fedrigo O."/>
            <person name="Jarvis E.D."/>
            <person name="Hiller M."/>
            <person name="Vernes S.C."/>
            <person name="Myers E.W."/>
            <person name="Teeling E.C."/>
        </authorList>
    </citation>
    <scope>NUCLEOTIDE SEQUENCE [LARGE SCALE GENOMIC DNA]</scope>
    <source>
        <strain evidence="3">MMolMol1</strain>
        <tissue evidence="3">Muscle</tissue>
    </source>
</reference>
<dbReference type="GO" id="GO:0000978">
    <property type="term" value="F:RNA polymerase II cis-regulatory region sequence-specific DNA binding"/>
    <property type="evidence" value="ECO:0007669"/>
    <property type="project" value="TreeGrafter"/>
</dbReference>
<dbReference type="PANTHER" id="PTHR45975:SF2">
    <property type="entry name" value="NUCLEOSOME-REMODELING FACTOR SUBUNIT BPTF"/>
    <property type="match status" value="1"/>
</dbReference>
<feature type="region of interest" description="Disordered" evidence="2">
    <location>
        <begin position="641"/>
        <end position="663"/>
    </location>
</feature>
<feature type="coiled-coil region" evidence="1">
    <location>
        <begin position="590"/>
        <end position="617"/>
    </location>
</feature>
<proteinExistence type="predicted"/>
<dbReference type="InterPro" id="IPR038028">
    <property type="entry name" value="BPTF"/>
</dbReference>
<sequence>MIVQNSNDSISEQFITQEQGIEILEPLKCEFASDKSSGKCDDRLQSKITEANGKKPSQEQKLEERPVNKCIDQINVKSSTDKKNTENGESEKKGQKGSTFQINGKDNKPKVYLKGECLKDISEDKVVSDVESKVNNINKIIPENDIKSLTVKESAVKSFMNGDVIMDDFNEKNNLETKSCSLRSLDAEGDYQDGLETLPLTKESDRAQMTTPPPCCPESSSVGQVEDMEIETSEIKKVSPSPFTSGEESNLSNDFIDENCLPTNKDENVNGDCKRKTVITEVTTMTSTVATESKTVIRVAQGDKQTVVSSTENCAKSTVTTTTTVTKLSTPSTGSNVDVISVKEQSKTVVTTTVTDSLTTAGGTLVTSMTVSKEYSTRDKVKLMKFSRPKKTRSGTALPSYRKFITKSSKKSIFVLPNDDLKKLARKGGIREVPYFNYNAKPALDIWPYPSPRPTFGITWRYRLQTVKSLAGVSLMLRLLWASLRWDDMAAKAPPGGGTTRTETSETEITTTEIIKRRDVGPYGIRSEYCIRKIICPIGVPEAPKETPTPQRKGLRSSALRPKRSETPKQTGPVIIETWVAEEELELWEIRAFAERVEKEKAQAVEQQAKVSEQKKAEDFKAQMEAHLKQQRLAAQQKRLEQQKPTVISASTTSPTNSTTSTISPAQKVMVAPISGSVATGTKMVLTTKVGSPATVTFQQNKNFHQTFATWVKQGQSNSATSTAATSATTIASTGQTFQITGNPVTMAGKVITKLPLPANSKIVAVNVPATQGGVVQVQQKVLGIIPSSTGTSQQTFTSFQPRTATVTIRPNTSGSGGTTSTSQVITGPQIRPGMTVIRTPLQQSTLGKAIIRTPVMVQPGIHPFYI</sequence>
<feature type="compositionally biased region" description="Basic and acidic residues" evidence="2">
    <location>
        <begin position="79"/>
        <end position="94"/>
    </location>
</feature>
<keyword evidence="4" id="KW-1185">Reference proteome</keyword>